<protein>
    <recommendedName>
        <fullName evidence="5">FAD-binding domain-containing protein</fullName>
    </recommendedName>
</protein>
<name>A0A9P6UQ42_9FUNG</name>
<dbReference type="OrthoDB" id="655030at2759"/>
<sequence length="358" mass="39677">MASRTTTKATDRPKVVIVGAGLGGLMLGALLERCDIPYVIVERAAVVKPLGSALTLGSTLIPLLEQLGIAEELYRAGKPWTHYYTYSESRELILSSDFSLAQGLTGYKQYAIGRPALHDILLTQIPSEKVHLGKRVTTINNDGDKVEVKTTDGSSYEGDILIGADGAYSIVRQRMYETLLKKQKLPASDQEELPFSCICLVGQTRPLDPEEFPVLKEPIAQFMSTLGNDNAYSWILITTSYGSICWMVMLHLDKVASRSTYNDKKNRTSENLEWGSHAEAVKAMCDETRHFPLPFGDGSLTMGDMYDRSDQDLISKVMLEEKVFDTWYSGRAVLIGDGSLLIFWEANPANFCLTVPID</sequence>
<dbReference type="PRINTS" id="PR00420">
    <property type="entry name" value="RNGMNOXGNASE"/>
</dbReference>
<dbReference type="InterPro" id="IPR002938">
    <property type="entry name" value="FAD-bd"/>
</dbReference>
<evidence type="ECO:0000256" key="3">
    <source>
        <dbReference type="ARBA" id="ARBA00022827"/>
    </source>
</evidence>
<keyword evidence="2" id="KW-0285">Flavoprotein</keyword>
<dbReference type="AlphaFoldDB" id="A0A9P6UQ42"/>
<dbReference type="Pfam" id="PF01494">
    <property type="entry name" value="FAD_binding_3"/>
    <property type="match status" value="1"/>
</dbReference>
<comment type="caution">
    <text evidence="6">The sequence shown here is derived from an EMBL/GenBank/DDBJ whole genome shotgun (WGS) entry which is preliminary data.</text>
</comment>
<keyword evidence="3" id="KW-0274">FAD</keyword>
<dbReference type="GO" id="GO:0004497">
    <property type="term" value="F:monooxygenase activity"/>
    <property type="evidence" value="ECO:0007669"/>
    <property type="project" value="InterPro"/>
</dbReference>
<dbReference type="EMBL" id="JAAAIN010000415">
    <property type="protein sequence ID" value="KAG0314830.1"/>
    <property type="molecule type" value="Genomic_DNA"/>
</dbReference>
<dbReference type="GO" id="GO:0071949">
    <property type="term" value="F:FAD binding"/>
    <property type="evidence" value="ECO:0007669"/>
    <property type="project" value="InterPro"/>
</dbReference>
<evidence type="ECO:0000313" key="6">
    <source>
        <dbReference type="EMBL" id="KAG0314830.1"/>
    </source>
</evidence>
<dbReference type="SUPFAM" id="SSF51905">
    <property type="entry name" value="FAD/NAD(P)-binding domain"/>
    <property type="match status" value="1"/>
</dbReference>
<gene>
    <name evidence="6" type="ORF">BGZ97_008898</name>
</gene>
<comment type="similarity">
    <text evidence="1">Belongs to the paxM FAD-dependent monooxygenase family.</text>
</comment>
<reference evidence="6" key="1">
    <citation type="journal article" date="2020" name="Fungal Divers.">
        <title>Resolving the Mortierellaceae phylogeny through synthesis of multi-gene phylogenetics and phylogenomics.</title>
        <authorList>
            <person name="Vandepol N."/>
            <person name="Liber J."/>
            <person name="Desiro A."/>
            <person name="Na H."/>
            <person name="Kennedy M."/>
            <person name="Barry K."/>
            <person name="Grigoriev I.V."/>
            <person name="Miller A.N."/>
            <person name="O'Donnell K."/>
            <person name="Stajich J.E."/>
            <person name="Bonito G."/>
        </authorList>
    </citation>
    <scope>NUCLEOTIDE SEQUENCE</scope>
    <source>
        <strain evidence="6">NVP60</strain>
    </source>
</reference>
<keyword evidence="7" id="KW-1185">Reference proteome</keyword>
<dbReference type="Proteomes" id="UP000823405">
    <property type="component" value="Unassembled WGS sequence"/>
</dbReference>
<dbReference type="InterPro" id="IPR050562">
    <property type="entry name" value="FAD_mOase_fung"/>
</dbReference>
<proteinExistence type="inferred from homology"/>
<dbReference type="Gene3D" id="3.50.50.60">
    <property type="entry name" value="FAD/NAD(P)-binding domain"/>
    <property type="match status" value="1"/>
</dbReference>
<accession>A0A9P6UQ42</accession>
<feature type="domain" description="FAD-binding" evidence="5">
    <location>
        <begin position="14"/>
        <end position="178"/>
    </location>
</feature>
<evidence type="ECO:0000256" key="1">
    <source>
        <dbReference type="ARBA" id="ARBA00007992"/>
    </source>
</evidence>
<evidence type="ECO:0000256" key="2">
    <source>
        <dbReference type="ARBA" id="ARBA00022630"/>
    </source>
</evidence>
<dbReference type="PANTHER" id="PTHR47356:SF2">
    <property type="entry name" value="FAD-BINDING DOMAIN-CONTAINING PROTEIN-RELATED"/>
    <property type="match status" value="1"/>
</dbReference>
<dbReference type="PANTHER" id="PTHR47356">
    <property type="entry name" value="FAD-DEPENDENT MONOOXYGENASE ASQG-RELATED"/>
    <property type="match status" value="1"/>
</dbReference>
<evidence type="ECO:0000256" key="4">
    <source>
        <dbReference type="ARBA" id="ARBA00023002"/>
    </source>
</evidence>
<evidence type="ECO:0000313" key="7">
    <source>
        <dbReference type="Proteomes" id="UP000823405"/>
    </source>
</evidence>
<keyword evidence="4" id="KW-0560">Oxidoreductase</keyword>
<organism evidence="6 7">
    <name type="scientific">Linnemannia gamsii</name>
    <dbReference type="NCBI Taxonomy" id="64522"/>
    <lineage>
        <taxon>Eukaryota</taxon>
        <taxon>Fungi</taxon>
        <taxon>Fungi incertae sedis</taxon>
        <taxon>Mucoromycota</taxon>
        <taxon>Mortierellomycotina</taxon>
        <taxon>Mortierellomycetes</taxon>
        <taxon>Mortierellales</taxon>
        <taxon>Mortierellaceae</taxon>
        <taxon>Linnemannia</taxon>
    </lineage>
</organism>
<dbReference type="InterPro" id="IPR036188">
    <property type="entry name" value="FAD/NAD-bd_sf"/>
</dbReference>
<evidence type="ECO:0000259" key="5">
    <source>
        <dbReference type="Pfam" id="PF01494"/>
    </source>
</evidence>